<evidence type="ECO:0000256" key="3">
    <source>
        <dbReference type="RuleBase" id="RU361155"/>
    </source>
</evidence>
<dbReference type="SUPFAM" id="SSF52540">
    <property type="entry name" value="P-loop containing nucleoside triphosphate hydrolases"/>
    <property type="match status" value="1"/>
</dbReference>
<accession>A0A151MH80</accession>
<comment type="similarity">
    <text evidence="1 3">Belongs to the sulfotransferase 1 family.</text>
</comment>
<dbReference type="PANTHER" id="PTHR11783">
    <property type="entry name" value="SULFOTRANSFERASE SULT"/>
    <property type="match status" value="1"/>
</dbReference>
<dbReference type="Gene3D" id="3.40.50.300">
    <property type="entry name" value="P-loop containing nucleotide triphosphate hydrolases"/>
    <property type="match status" value="1"/>
</dbReference>
<reference evidence="5 6" key="1">
    <citation type="journal article" date="2012" name="Genome Biol.">
        <title>Sequencing three crocodilian genomes to illuminate the evolution of archosaurs and amniotes.</title>
        <authorList>
            <person name="St John J.A."/>
            <person name="Braun E.L."/>
            <person name="Isberg S.R."/>
            <person name="Miles L.G."/>
            <person name="Chong A.Y."/>
            <person name="Gongora J."/>
            <person name="Dalzell P."/>
            <person name="Moran C."/>
            <person name="Bed'hom B."/>
            <person name="Abzhanov A."/>
            <person name="Burgess S.C."/>
            <person name="Cooksey A.M."/>
            <person name="Castoe T.A."/>
            <person name="Crawford N.G."/>
            <person name="Densmore L.D."/>
            <person name="Drew J.C."/>
            <person name="Edwards S.V."/>
            <person name="Faircloth B.C."/>
            <person name="Fujita M.K."/>
            <person name="Greenwold M.J."/>
            <person name="Hoffmann F.G."/>
            <person name="Howard J.M."/>
            <person name="Iguchi T."/>
            <person name="Janes D.E."/>
            <person name="Khan S.Y."/>
            <person name="Kohno S."/>
            <person name="de Koning A.J."/>
            <person name="Lance S.L."/>
            <person name="McCarthy F.M."/>
            <person name="McCormack J.E."/>
            <person name="Merchant M.E."/>
            <person name="Peterson D.G."/>
            <person name="Pollock D.D."/>
            <person name="Pourmand N."/>
            <person name="Raney B.J."/>
            <person name="Roessler K.A."/>
            <person name="Sanford J.R."/>
            <person name="Sawyer R.H."/>
            <person name="Schmidt C.J."/>
            <person name="Triplett E.W."/>
            <person name="Tuberville T.D."/>
            <person name="Venegas-Anaya M."/>
            <person name="Howard J.T."/>
            <person name="Jarvis E.D."/>
            <person name="Guillette L.J.Jr."/>
            <person name="Glenn T.C."/>
            <person name="Green R.E."/>
            <person name="Ray D.A."/>
        </authorList>
    </citation>
    <scope>NUCLEOTIDE SEQUENCE [LARGE SCALE GENOMIC DNA]</scope>
    <source>
        <strain evidence="5">KSC_2009_1</strain>
    </source>
</reference>
<dbReference type="CTD" id="391365"/>
<dbReference type="GeneID" id="102573348"/>
<proteinExistence type="inferred from homology"/>
<dbReference type="PhylomeDB" id="A0A151MH80"/>
<keyword evidence="6" id="KW-1185">Reference proteome</keyword>
<keyword evidence="2 3" id="KW-0808">Transferase</keyword>
<evidence type="ECO:0000313" key="5">
    <source>
        <dbReference type="EMBL" id="KYO23874.1"/>
    </source>
</evidence>
<organism evidence="5 6">
    <name type="scientific">Alligator mississippiensis</name>
    <name type="common">American alligator</name>
    <dbReference type="NCBI Taxonomy" id="8496"/>
    <lineage>
        <taxon>Eukaryota</taxon>
        <taxon>Metazoa</taxon>
        <taxon>Chordata</taxon>
        <taxon>Craniata</taxon>
        <taxon>Vertebrata</taxon>
        <taxon>Euteleostomi</taxon>
        <taxon>Archelosauria</taxon>
        <taxon>Archosauria</taxon>
        <taxon>Crocodylia</taxon>
        <taxon>Alligatoridae</taxon>
        <taxon>Alligatorinae</taxon>
        <taxon>Alligator</taxon>
    </lineage>
</organism>
<dbReference type="Pfam" id="PF00685">
    <property type="entry name" value="Sulfotransfer_1"/>
    <property type="match status" value="1"/>
</dbReference>
<protein>
    <recommendedName>
        <fullName evidence="3">Sulfotransferase</fullName>
        <ecNumber evidence="3">2.8.2.-</ecNumber>
    </recommendedName>
</protein>
<dbReference type="OrthoDB" id="205623at2759"/>
<dbReference type="GO" id="GO:0008146">
    <property type="term" value="F:sulfotransferase activity"/>
    <property type="evidence" value="ECO:0007669"/>
    <property type="project" value="InterPro"/>
</dbReference>
<comment type="caution">
    <text evidence="5">The sequence shown here is derived from an EMBL/GenBank/DDBJ whole genome shotgun (WGS) entry which is preliminary data.</text>
</comment>
<name>A0A151MH80_ALLMI</name>
<dbReference type="RefSeq" id="XP_006270085.1">
    <property type="nucleotide sequence ID" value="XM_006270023.3"/>
</dbReference>
<evidence type="ECO:0000256" key="1">
    <source>
        <dbReference type="ARBA" id="ARBA00005771"/>
    </source>
</evidence>
<sequence length="304" mass="34517">MAGHQNKLVDEIEKALAKSEGLALKDLLFSYKGIPYPSTVCSAETFQAMENLEARKDDIVVVSYPKCGANWLIQILHDLIFTTLQKKNETSELPFFECGDPEKYQRLKQFPSPRILATHVPYDMIPKSIFKNKAKILVLFRNPKDTAASFFHFHNNVPSIPSYSSWDEFFSEFMNGKVSWGSYFDHAVAWNKHIEDENVQILIYEDMKENLASAVKQIADFFGISPKAEQIQSIADRASFQAVRDKSQETHGSVGPILFRKGTIGDWKNLFTEAQNQQMDAKFKESLGGTKLGAMLKYDVHCKA</sequence>
<evidence type="ECO:0000313" key="6">
    <source>
        <dbReference type="Proteomes" id="UP000050525"/>
    </source>
</evidence>
<gene>
    <name evidence="5" type="primary">SULT6B1</name>
    <name evidence="5" type="ORF">Y1Q_0015859</name>
</gene>
<dbReference type="EMBL" id="AKHW03006164">
    <property type="protein sequence ID" value="KYO23874.1"/>
    <property type="molecule type" value="Genomic_DNA"/>
</dbReference>
<feature type="domain" description="Sulfotransferase" evidence="4">
    <location>
        <begin position="56"/>
        <end position="290"/>
    </location>
</feature>
<evidence type="ECO:0000256" key="2">
    <source>
        <dbReference type="ARBA" id="ARBA00022679"/>
    </source>
</evidence>
<dbReference type="eggNOG" id="KOG1584">
    <property type="taxonomic scope" value="Eukaryota"/>
</dbReference>
<evidence type="ECO:0000259" key="4">
    <source>
        <dbReference type="Pfam" id="PF00685"/>
    </source>
</evidence>
<dbReference type="KEGG" id="amj:102573348"/>
<dbReference type="Proteomes" id="UP000050525">
    <property type="component" value="Unassembled WGS sequence"/>
</dbReference>
<dbReference type="AlphaFoldDB" id="A0A151MH80"/>
<dbReference type="InterPro" id="IPR000863">
    <property type="entry name" value="Sulfotransferase_dom"/>
</dbReference>
<dbReference type="InterPro" id="IPR027417">
    <property type="entry name" value="P-loop_NTPase"/>
</dbReference>
<dbReference type="EC" id="2.8.2.-" evidence="3"/>